<dbReference type="KEGG" id="smic:SmB9_04240"/>
<dbReference type="PANTHER" id="PTHR13847:SF287">
    <property type="entry name" value="FAD-DEPENDENT OXIDOREDUCTASE DOMAIN-CONTAINING PROTEIN 1"/>
    <property type="match status" value="1"/>
</dbReference>
<dbReference type="InterPro" id="IPR036188">
    <property type="entry name" value="FAD/NAD-bd_sf"/>
</dbReference>
<sequence length="370" mass="38820">MTGRYDIVVVGAGIGGASLAWFLSERASVLLIEAEEQPGLHSTGRSAAFFAETYGGPGVQPLTAASKAFMIQPPEGFADGPLVTPRGALHIAGPDARDALDQMEGAFRALGVAVERLDADRTAARAPLLSPAWRQCGLWEPGCSDIEVARLHQGFLGGARRRGAALVTGARVRGLERRDGCWRIETGAGHFEADVVVNAAGAWADEVAVLAGAQPLGVQPLRRTMVVADLGQAVEADLPVVLDVAGAFYFKPDAGMMWVSPHDETPVAASDVQPEELDIAIAVDRFETATTATVRRVVRSWAGLRSFAPDRLPVYGFASDAPGFFWCAGQGGFGVQTSPAAGAMAAALITGAAWSAPGVDPERYAPRRFS</sequence>
<gene>
    <name evidence="4" type="ORF">DFR51_2224</name>
    <name evidence="3" type="ORF">SmB9_04240</name>
</gene>
<reference evidence="4 6" key="2">
    <citation type="submission" date="2018-10" db="EMBL/GenBank/DDBJ databases">
        <title>Genomic Encyclopedia of Type Strains, Phase IV (KMG-IV): sequencing the most valuable type-strain genomes for metagenomic binning, comparative biology and taxonomic classification.</title>
        <authorList>
            <person name="Goeker M."/>
        </authorList>
    </citation>
    <scope>NUCLEOTIDE SEQUENCE [LARGE SCALE GENOMIC DNA]</scope>
    <source>
        <strain evidence="4 6">DSM 19791</strain>
    </source>
</reference>
<dbReference type="EMBL" id="AP018711">
    <property type="protein sequence ID" value="BBE32766.1"/>
    <property type="molecule type" value="Genomic_DNA"/>
</dbReference>
<dbReference type="Proteomes" id="UP000275727">
    <property type="component" value="Chromosome"/>
</dbReference>
<evidence type="ECO:0000313" key="5">
    <source>
        <dbReference type="Proteomes" id="UP000275727"/>
    </source>
</evidence>
<keyword evidence="6" id="KW-1185">Reference proteome</keyword>
<dbReference type="SUPFAM" id="SSF51905">
    <property type="entry name" value="FAD/NAD(P)-binding domain"/>
    <property type="match status" value="1"/>
</dbReference>
<keyword evidence="1" id="KW-0560">Oxidoreductase</keyword>
<organism evidence="3 5">
    <name type="scientific">Sphingosinicella microcystinivorans</name>
    <dbReference type="NCBI Taxonomy" id="335406"/>
    <lineage>
        <taxon>Bacteria</taxon>
        <taxon>Pseudomonadati</taxon>
        <taxon>Pseudomonadota</taxon>
        <taxon>Alphaproteobacteria</taxon>
        <taxon>Sphingomonadales</taxon>
        <taxon>Sphingosinicellaceae</taxon>
        <taxon>Sphingosinicella</taxon>
    </lineage>
</organism>
<name>A0AAD1D2W5_SPHMI</name>
<dbReference type="PANTHER" id="PTHR13847">
    <property type="entry name" value="SARCOSINE DEHYDROGENASE-RELATED"/>
    <property type="match status" value="1"/>
</dbReference>
<evidence type="ECO:0000313" key="6">
    <source>
        <dbReference type="Proteomes" id="UP000276029"/>
    </source>
</evidence>
<dbReference type="RefSeq" id="WP_121051036.1">
    <property type="nucleotide sequence ID" value="NZ_AP018711.1"/>
</dbReference>
<protein>
    <submittedName>
        <fullName evidence="4">D-arginine dehydrogenase</fullName>
    </submittedName>
    <submittedName>
        <fullName evidence="3">Glycerol-3-phosphate dehydrogenase</fullName>
    </submittedName>
</protein>
<evidence type="ECO:0000313" key="3">
    <source>
        <dbReference type="EMBL" id="BBE32766.1"/>
    </source>
</evidence>
<accession>A0AAD1D2W5</accession>
<dbReference type="Proteomes" id="UP000276029">
    <property type="component" value="Unassembled WGS sequence"/>
</dbReference>
<dbReference type="Pfam" id="PF01266">
    <property type="entry name" value="DAO"/>
    <property type="match status" value="1"/>
</dbReference>
<dbReference type="Gene3D" id="3.50.50.60">
    <property type="entry name" value="FAD/NAD(P)-binding domain"/>
    <property type="match status" value="1"/>
</dbReference>
<dbReference type="AlphaFoldDB" id="A0AAD1D2W5"/>
<evidence type="ECO:0000313" key="4">
    <source>
        <dbReference type="EMBL" id="RKS89011.1"/>
    </source>
</evidence>
<proteinExistence type="predicted"/>
<evidence type="ECO:0000259" key="2">
    <source>
        <dbReference type="Pfam" id="PF01266"/>
    </source>
</evidence>
<dbReference type="GO" id="GO:0016491">
    <property type="term" value="F:oxidoreductase activity"/>
    <property type="evidence" value="ECO:0007669"/>
    <property type="project" value="UniProtKB-KW"/>
</dbReference>
<dbReference type="EMBL" id="RBWX01000008">
    <property type="protein sequence ID" value="RKS89011.1"/>
    <property type="molecule type" value="Genomic_DNA"/>
</dbReference>
<evidence type="ECO:0000256" key="1">
    <source>
        <dbReference type="ARBA" id="ARBA00023002"/>
    </source>
</evidence>
<feature type="domain" description="FAD dependent oxidoreductase" evidence="2">
    <location>
        <begin position="6"/>
        <end position="348"/>
    </location>
</feature>
<dbReference type="Gene3D" id="3.30.9.10">
    <property type="entry name" value="D-Amino Acid Oxidase, subunit A, domain 2"/>
    <property type="match status" value="1"/>
</dbReference>
<dbReference type="GO" id="GO:0005737">
    <property type="term" value="C:cytoplasm"/>
    <property type="evidence" value="ECO:0007669"/>
    <property type="project" value="TreeGrafter"/>
</dbReference>
<dbReference type="InterPro" id="IPR006076">
    <property type="entry name" value="FAD-dep_OxRdtase"/>
</dbReference>
<reference evidence="3 5" key="1">
    <citation type="submission" date="2018-06" db="EMBL/GenBank/DDBJ databases">
        <title>Complete Genome Sequence of the Microcystin-Degrading Bacterium Sphingosinicella microcystinivorans Strain B-9.</title>
        <authorList>
            <person name="Jin H."/>
            <person name="Nishizawa T."/>
            <person name="Guo Y."/>
            <person name="Nishizawa A."/>
            <person name="Park H."/>
            <person name="Kato H."/>
            <person name="Tsuji K."/>
            <person name="Harada K."/>
        </authorList>
    </citation>
    <scope>NUCLEOTIDE SEQUENCE [LARGE SCALE GENOMIC DNA]</scope>
    <source>
        <strain evidence="3 5">B9</strain>
    </source>
</reference>